<evidence type="ECO:0000259" key="1">
    <source>
        <dbReference type="Pfam" id="PF13403"/>
    </source>
</evidence>
<dbReference type="OrthoDB" id="6305173at2"/>
<dbReference type="Gene3D" id="2.170.16.10">
    <property type="entry name" value="Hedgehog/Intein (Hint) domain"/>
    <property type="match status" value="1"/>
</dbReference>
<dbReference type="InterPro" id="IPR028992">
    <property type="entry name" value="Hedgehog/Intein_dom"/>
</dbReference>
<evidence type="ECO:0000313" key="2">
    <source>
        <dbReference type="EMBL" id="PWG16469.1"/>
    </source>
</evidence>
<dbReference type="SUPFAM" id="SSF51294">
    <property type="entry name" value="Hedgehog/intein (Hint) domain"/>
    <property type="match status" value="1"/>
</dbReference>
<organism evidence="2 3">
    <name type="scientific">Salibaculum griseiflavum</name>
    <dbReference type="NCBI Taxonomy" id="1914409"/>
    <lineage>
        <taxon>Bacteria</taxon>
        <taxon>Pseudomonadati</taxon>
        <taxon>Pseudomonadota</taxon>
        <taxon>Alphaproteobacteria</taxon>
        <taxon>Rhodobacterales</taxon>
        <taxon>Roseobacteraceae</taxon>
        <taxon>Salibaculum</taxon>
    </lineage>
</organism>
<evidence type="ECO:0000313" key="3">
    <source>
        <dbReference type="Proteomes" id="UP000245293"/>
    </source>
</evidence>
<gene>
    <name evidence="2" type="ORF">DFK10_11830</name>
</gene>
<dbReference type="RefSeq" id="WP_109389239.1">
    <property type="nucleotide sequence ID" value="NZ_QETF01000013.1"/>
</dbReference>
<sequence length="315" mass="34566">MPTSYTDQFLTIDPYAPPPSGTAMTYSVRTLTDQNDDSDFDRFDNDNINGIDITASYAEDSVTLNVPGVGNVTYTGVTFYLADGSRVFTPNDGQVLQNGTLVSTTWVSGEGPLLASELGPPCFASGTMIETDRGAVAVERITEGDLVQTLDSGLQPVRWRGARTVSGLTDFAPIRFAPGAMNNHRAMLLSPNHRVLVTGWRAELLFGQDEVLVAAKHLVNGDTINRVPSRSVTYHHLMFDRHEVVFADGQASESLYPGDFIRSEHPEMHDEITALFPELVGTPTQQWQTARYVLKRPEAEVLCSRQFSQPIRAAA</sequence>
<protein>
    <submittedName>
        <fullName evidence="2">Type I secretion protein</fullName>
    </submittedName>
</protein>
<dbReference type="InterPro" id="IPR036844">
    <property type="entry name" value="Hint_dom_sf"/>
</dbReference>
<dbReference type="Pfam" id="PF13403">
    <property type="entry name" value="Hint_2"/>
    <property type="match status" value="1"/>
</dbReference>
<name>A0A2V1P1R4_9RHOB</name>
<comment type="caution">
    <text evidence="2">The sequence shown here is derived from an EMBL/GenBank/DDBJ whole genome shotgun (WGS) entry which is preliminary data.</text>
</comment>
<accession>A0A2V1P1R4</accession>
<proteinExistence type="predicted"/>
<dbReference type="Proteomes" id="UP000245293">
    <property type="component" value="Unassembled WGS sequence"/>
</dbReference>
<feature type="domain" description="Hedgehog/Intein (Hint)" evidence="1">
    <location>
        <begin position="121"/>
        <end position="259"/>
    </location>
</feature>
<reference evidence="3" key="1">
    <citation type="submission" date="2018-05" db="EMBL/GenBank/DDBJ databases">
        <authorList>
            <person name="Du Z."/>
            <person name="Wang X."/>
        </authorList>
    </citation>
    <scope>NUCLEOTIDE SEQUENCE [LARGE SCALE GENOMIC DNA]</scope>
    <source>
        <strain evidence="3">WDS4C29</strain>
    </source>
</reference>
<dbReference type="EMBL" id="QETF01000013">
    <property type="protein sequence ID" value="PWG16469.1"/>
    <property type="molecule type" value="Genomic_DNA"/>
</dbReference>
<dbReference type="AlphaFoldDB" id="A0A2V1P1R4"/>
<keyword evidence="3" id="KW-1185">Reference proteome</keyword>